<dbReference type="PROSITE" id="PS51819">
    <property type="entry name" value="VOC"/>
    <property type="match status" value="1"/>
</dbReference>
<accession>A0A245ZS11</accession>
<proteinExistence type="predicted"/>
<evidence type="ECO:0000259" key="2">
    <source>
        <dbReference type="PROSITE" id="PS51819"/>
    </source>
</evidence>
<dbReference type="EMBL" id="NBBJ01000001">
    <property type="protein sequence ID" value="OWK32533.1"/>
    <property type="molecule type" value="Genomic_DNA"/>
</dbReference>
<dbReference type="InterPro" id="IPR029068">
    <property type="entry name" value="Glyas_Bleomycin-R_OHBP_Dase"/>
</dbReference>
<evidence type="ECO:0000313" key="4">
    <source>
        <dbReference type="Proteomes" id="UP000197783"/>
    </source>
</evidence>
<feature type="compositionally biased region" description="Basic residues" evidence="1">
    <location>
        <begin position="13"/>
        <end position="22"/>
    </location>
</feature>
<comment type="caution">
    <text evidence="3">The sequence shown here is derived from an EMBL/GenBank/DDBJ whole genome shotgun (WGS) entry which is preliminary data.</text>
</comment>
<feature type="domain" description="VOC" evidence="2">
    <location>
        <begin position="42"/>
        <end position="168"/>
    </location>
</feature>
<dbReference type="InterPro" id="IPR037523">
    <property type="entry name" value="VOC_core"/>
</dbReference>
<evidence type="ECO:0000256" key="1">
    <source>
        <dbReference type="SAM" id="MobiDB-lite"/>
    </source>
</evidence>
<protein>
    <submittedName>
        <fullName evidence="3">Glyoxalase-like domain protein</fullName>
    </submittedName>
</protein>
<organism evidence="3 4">
    <name type="scientific">Sphingomonas mucosissima</name>
    <dbReference type="NCBI Taxonomy" id="370959"/>
    <lineage>
        <taxon>Bacteria</taxon>
        <taxon>Pseudomonadati</taxon>
        <taxon>Pseudomonadota</taxon>
        <taxon>Alphaproteobacteria</taxon>
        <taxon>Sphingomonadales</taxon>
        <taxon>Sphingomonadaceae</taxon>
        <taxon>Sphingomonas</taxon>
    </lineage>
</organism>
<feature type="region of interest" description="Disordered" evidence="1">
    <location>
        <begin position="1"/>
        <end position="22"/>
    </location>
</feature>
<keyword evidence="4" id="KW-1185">Reference proteome</keyword>
<dbReference type="InterPro" id="IPR004360">
    <property type="entry name" value="Glyas_Fos-R_dOase_dom"/>
</dbReference>
<reference evidence="3 4" key="1">
    <citation type="submission" date="2017-03" db="EMBL/GenBank/DDBJ databases">
        <title>Genome sequence of Sphingomonas mucosissima DSM 17494.</title>
        <authorList>
            <person name="Poehlein A."/>
            <person name="Wuebbeler J.H."/>
            <person name="Steinbuechel A."/>
            <person name="Daniel R."/>
        </authorList>
    </citation>
    <scope>NUCLEOTIDE SEQUENCE [LARGE SCALE GENOMIC DNA]</scope>
    <source>
        <strain evidence="3 4">DSM 17494</strain>
    </source>
</reference>
<sequence>MVTNLAHCSVRGPNRRQSPRHSPCRLFSRATGIVYRCTMTLRPFHLAFPVHDLNAARAFYGDVLGCREGRSSDRWIDFDLAGHQIVAHLDENARPAGASNAVDGHDVPVPHFGVVLTMPDWNKLAARVEQAGISFGIAPHIRFKGQPGEQATMFFRDPSGNALEFKAFADDAQLFATELAPKENAQ</sequence>
<dbReference type="Proteomes" id="UP000197783">
    <property type="component" value="Unassembled WGS sequence"/>
</dbReference>
<dbReference type="PANTHER" id="PTHR39434:SF1">
    <property type="entry name" value="VOC DOMAIN-CONTAINING PROTEIN"/>
    <property type="match status" value="1"/>
</dbReference>
<dbReference type="Gene3D" id="3.10.180.10">
    <property type="entry name" value="2,3-Dihydroxybiphenyl 1,2-Dioxygenase, domain 1"/>
    <property type="match status" value="1"/>
</dbReference>
<gene>
    <name evidence="3" type="ORF">SPMU_08660</name>
</gene>
<dbReference type="CDD" id="cd08357">
    <property type="entry name" value="VOC_like"/>
    <property type="match status" value="1"/>
</dbReference>
<name>A0A245ZS11_9SPHN</name>
<dbReference type="PANTHER" id="PTHR39434">
    <property type="match status" value="1"/>
</dbReference>
<dbReference type="AlphaFoldDB" id="A0A245ZS11"/>
<dbReference type="SUPFAM" id="SSF54593">
    <property type="entry name" value="Glyoxalase/Bleomycin resistance protein/Dihydroxybiphenyl dioxygenase"/>
    <property type="match status" value="1"/>
</dbReference>
<evidence type="ECO:0000313" key="3">
    <source>
        <dbReference type="EMBL" id="OWK32533.1"/>
    </source>
</evidence>
<dbReference type="Pfam" id="PF00903">
    <property type="entry name" value="Glyoxalase"/>
    <property type="match status" value="1"/>
</dbReference>